<evidence type="ECO:0000313" key="1">
    <source>
        <dbReference type="EMBL" id="KEH22882.1"/>
    </source>
</evidence>
<organism evidence="1 3">
    <name type="scientific">Medicago truncatula</name>
    <name type="common">Barrel medic</name>
    <name type="synonym">Medicago tribuloides</name>
    <dbReference type="NCBI Taxonomy" id="3880"/>
    <lineage>
        <taxon>Eukaryota</taxon>
        <taxon>Viridiplantae</taxon>
        <taxon>Streptophyta</taxon>
        <taxon>Embryophyta</taxon>
        <taxon>Tracheophyta</taxon>
        <taxon>Spermatophyta</taxon>
        <taxon>Magnoliopsida</taxon>
        <taxon>eudicotyledons</taxon>
        <taxon>Gunneridae</taxon>
        <taxon>Pentapetalae</taxon>
        <taxon>rosids</taxon>
        <taxon>fabids</taxon>
        <taxon>Fabales</taxon>
        <taxon>Fabaceae</taxon>
        <taxon>Papilionoideae</taxon>
        <taxon>50 kb inversion clade</taxon>
        <taxon>NPAAA clade</taxon>
        <taxon>Hologalegina</taxon>
        <taxon>IRL clade</taxon>
        <taxon>Trifolieae</taxon>
        <taxon>Medicago</taxon>
    </lineage>
</organism>
<gene>
    <name evidence="1" type="ordered locus">MTR_7g061620</name>
</gene>
<dbReference type="HOGENOM" id="CLU_073958_0_0_1"/>
<evidence type="ECO:0000313" key="3">
    <source>
        <dbReference type="Proteomes" id="UP000002051"/>
    </source>
</evidence>
<reference evidence="2" key="3">
    <citation type="submission" date="2015-04" db="UniProtKB">
        <authorList>
            <consortium name="EnsemblPlants"/>
        </authorList>
    </citation>
    <scope>IDENTIFICATION</scope>
    <source>
        <strain evidence="2">cv. Jemalong A17</strain>
    </source>
</reference>
<name>A0A072TZQ1_MEDTR</name>
<dbReference type="Proteomes" id="UP000002051">
    <property type="component" value="Unassembled WGS sequence"/>
</dbReference>
<reference evidence="1 3" key="1">
    <citation type="journal article" date="2011" name="Nature">
        <title>The Medicago genome provides insight into the evolution of rhizobial symbioses.</title>
        <authorList>
            <person name="Young N.D."/>
            <person name="Debelle F."/>
            <person name="Oldroyd G.E."/>
            <person name="Geurts R."/>
            <person name="Cannon S.B."/>
            <person name="Udvardi M.K."/>
            <person name="Benedito V.A."/>
            <person name="Mayer K.F."/>
            <person name="Gouzy J."/>
            <person name="Schoof H."/>
            <person name="Van de Peer Y."/>
            <person name="Proost S."/>
            <person name="Cook D.R."/>
            <person name="Meyers B.C."/>
            <person name="Spannagl M."/>
            <person name="Cheung F."/>
            <person name="De Mita S."/>
            <person name="Krishnakumar V."/>
            <person name="Gundlach H."/>
            <person name="Zhou S."/>
            <person name="Mudge J."/>
            <person name="Bharti A.K."/>
            <person name="Murray J.D."/>
            <person name="Naoumkina M.A."/>
            <person name="Rosen B."/>
            <person name="Silverstein K.A."/>
            <person name="Tang H."/>
            <person name="Rombauts S."/>
            <person name="Zhao P.X."/>
            <person name="Zhou P."/>
            <person name="Barbe V."/>
            <person name="Bardou P."/>
            <person name="Bechner M."/>
            <person name="Bellec A."/>
            <person name="Berger A."/>
            <person name="Berges H."/>
            <person name="Bidwell S."/>
            <person name="Bisseling T."/>
            <person name="Choisne N."/>
            <person name="Couloux A."/>
            <person name="Denny R."/>
            <person name="Deshpande S."/>
            <person name="Dai X."/>
            <person name="Doyle J.J."/>
            <person name="Dudez A.M."/>
            <person name="Farmer A.D."/>
            <person name="Fouteau S."/>
            <person name="Franken C."/>
            <person name="Gibelin C."/>
            <person name="Gish J."/>
            <person name="Goldstein S."/>
            <person name="Gonzalez A.J."/>
            <person name="Green P.J."/>
            <person name="Hallab A."/>
            <person name="Hartog M."/>
            <person name="Hua A."/>
            <person name="Humphray S.J."/>
            <person name="Jeong D.H."/>
            <person name="Jing Y."/>
            <person name="Jocker A."/>
            <person name="Kenton S.M."/>
            <person name="Kim D.J."/>
            <person name="Klee K."/>
            <person name="Lai H."/>
            <person name="Lang C."/>
            <person name="Lin S."/>
            <person name="Macmil S.L."/>
            <person name="Magdelenat G."/>
            <person name="Matthews L."/>
            <person name="McCorrison J."/>
            <person name="Monaghan E.L."/>
            <person name="Mun J.H."/>
            <person name="Najar F.Z."/>
            <person name="Nicholson C."/>
            <person name="Noirot C."/>
            <person name="O'Bleness M."/>
            <person name="Paule C.R."/>
            <person name="Poulain J."/>
            <person name="Prion F."/>
            <person name="Qin B."/>
            <person name="Qu C."/>
            <person name="Retzel E.F."/>
            <person name="Riddle C."/>
            <person name="Sallet E."/>
            <person name="Samain S."/>
            <person name="Samson N."/>
            <person name="Sanders I."/>
            <person name="Saurat O."/>
            <person name="Scarpelli C."/>
            <person name="Schiex T."/>
            <person name="Segurens B."/>
            <person name="Severin A.J."/>
            <person name="Sherrier D.J."/>
            <person name="Shi R."/>
            <person name="Sims S."/>
            <person name="Singer S.R."/>
            <person name="Sinharoy S."/>
            <person name="Sterck L."/>
            <person name="Viollet A."/>
            <person name="Wang B.B."/>
            <person name="Wang K."/>
            <person name="Wang M."/>
            <person name="Wang X."/>
            <person name="Warfsmann J."/>
            <person name="Weissenbach J."/>
            <person name="White D.D."/>
            <person name="White J.D."/>
            <person name="Wiley G.B."/>
            <person name="Wincker P."/>
            <person name="Xing Y."/>
            <person name="Yang L."/>
            <person name="Yao Z."/>
            <person name="Ying F."/>
            <person name="Zhai J."/>
            <person name="Zhou L."/>
            <person name="Zuber A."/>
            <person name="Denarie J."/>
            <person name="Dixon R.A."/>
            <person name="May G.D."/>
            <person name="Schwartz D.C."/>
            <person name="Rogers J."/>
            <person name="Quetier F."/>
            <person name="Town C.D."/>
            <person name="Roe B.A."/>
        </authorList>
    </citation>
    <scope>NUCLEOTIDE SEQUENCE [LARGE SCALE GENOMIC DNA]</scope>
    <source>
        <strain evidence="1">A17</strain>
        <strain evidence="2 3">cv. Jemalong A17</strain>
    </source>
</reference>
<accession>A0A072TZQ1</accession>
<reference evidence="1 3" key="2">
    <citation type="journal article" date="2014" name="BMC Genomics">
        <title>An improved genome release (version Mt4.0) for the model legume Medicago truncatula.</title>
        <authorList>
            <person name="Tang H."/>
            <person name="Krishnakumar V."/>
            <person name="Bidwell S."/>
            <person name="Rosen B."/>
            <person name="Chan A."/>
            <person name="Zhou S."/>
            <person name="Gentzbittel L."/>
            <person name="Childs K.L."/>
            <person name="Yandell M."/>
            <person name="Gundlach H."/>
            <person name="Mayer K.F."/>
            <person name="Schwartz D.C."/>
            <person name="Town C.D."/>
        </authorList>
    </citation>
    <scope>GENOME REANNOTATION</scope>
    <source>
        <strain evidence="1">A17</strain>
        <strain evidence="2 3">cv. Jemalong A17</strain>
    </source>
</reference>
<proteinExistence type="predicted"/>
<dbReference type="AlphaFoldDB" id="A0A072TZQ1"/>
<dbReference type="EnsemblPlants" id="KEH22882">
    <property type="protein sequence ID" value="KEH22882"/>
    <property type="gene ID" value="MTR_7g061620"/>
</dbReference>
<evidence type="ECO:0000313" key="2">
    <source>
        <dbReference type="EnsemblPlants" id="KEH22882"/>
    </source>
</evidence>
<sequence length="196" mass="23215">MIDMLYLHDTEEIGMLKYEKYMLSLKIGYLDKKISRLNERCGRCEVDQPCSNCEEKKEVINIDYNTQLQNILDEFLVSNQVSFEKFDVQCGDLVEKAHESQRKLVKMERECHKIVVEENPNVRSVDIGPKSEPTEIKEITRVQMDARPSLRWESLNSKRSTMSAWEYLILYAKFMEFIPNKRKKNDDIFFLSYLPP</sequence>
<dbReference type="EMBL" id="CM001223">
    <property type="protein sequence ID" value="KEH22882.1"/>
    <property type="molecule type" value="Genomic_DNA"/>
</dbReference>
<protein>
    <submittedName>
        <fullName evidence="1 2">Uncharacterized protein</fullName>
    </submittedName>
</protein>
<keyword evidence="3" id="KW-1185">Reference proteome</keyword>